<proteinExistence type="inferred from homology"/>
<evidence type="ECO:0000256" key="6">
    <source>
        <dbReference type="ARBA" id="ARBA00023212"/>
    </source>
</evidence>
<evidence type="ECO:0000313" key="9">
    <source>
        <dbReference type="EMBL" id="VFV20609.1"/>
    </source>
</evidence>
<evidence type="ECO:0000313" key="10">
    <source>
        <dbReference type="Proteomes" id="UP000386466"/>
    </source>
</evidence>
<dbReference type="GO" id="GO:0021987">
    <property type="term" value="P:cerebral cortex development"/>
    <property type="evidence" value="ECO:0007669"/>
    <property type="project" value="TreeGrafter"/>
</dbReference>
<evidence type="ECO:0000259" key="8">
    <source>
        <dbReference type="Pfam" id="PF05010"/>
    </source>
</evidence>
<name>A0A485MJE8_LYNPA</name>
<evidence type="ECO:0000256" key="2">
    <source>
        <dbReference type="ARBA" id="ARBA00009423"/>
    </source>
</evidence>
<organism evidence="9 10">
    <name type="scientific">Lynx pardinus</name>
    <name type="common">Iberian lynx</name>
    <name type="synonym">Felis pardina</name>
    <dbReference type="NCBI Taxonomy" id="191816"/>
    <lineage>
        <taxon>Eukaryota</taxon>
        <taxon>Metazoa</taxon>
        <taxon>Chordata</taxon>
        <taxon>Craniata</taxon>
        <taxon>Vertebrata</taxon>
        <taxon>Euteleostomi</taxon>
        <taxon>Mammalia</taxon>
        <taxon>Eutheria</taxon>
        <taxon>Laurasiatheria</taxon>
        <taxon>Carnivora</taxon>
        <taxon>Feliformia</taxon>
        <taxon>Felidae</taxon>
        <taxon>Felinae</taxon>
        <taxon>Lynx</taxon>
    </lineage>
</organism>
<keyword evidence="5 7" id="KW-0175">Coiled coil</keyword>
<comment type="subcellular location">
    <subcellularLocation>
        <location evidence="1">Cytoplasm</location>
        <location evidence="1">Cytoskeleton</location>
    </subcellularLocation>
</comment>
<protein>
    <submittedName>
        <fullName evidence="9">Transforming acidic</fullName>
    </submittedName>
</protein>
<dbReference type="InterPro" id="IPR007707">
    <property type="entry name" value="TACC_C"/>
</dbReference>
<keyword evidence="10" id="KW-1185">Reference proteome</keyword>
<feature type="domain" description="Transforming acidic coiled-coil-containing protein C-terminal" evidence="8">
    <location>
        <begin position="6"/>
        <end position="81"/>
    </location>
</feature>
<dbReference type="GO" id="GO:0007097">
    <property type="term" value="P:nuclear migration"/>
    <property type="evidence" value="ECO:0007669"/>
    <property type="project" value="TreeGrafter"/>
</dbReference>
<evidence type="ECO:0000256" key="7">
    <source>
        <dbReference type="SAM" id="Coils"/>
    </source>
</evidence>
<sequence>MREENMLLRSQCEAFHAKNPKIGKIMGRFEGIVYQAMEEAQKQRELAKAEIQMILKEKDQLTADLSSMEKSSSDLFKRFEK</sequence>
<dbReference type="Proteomes" id="UP000386466">
    <property type="component" value="Unassembled WGS sequence"/>
</dbReference>
<dbReference type="PANTHER" id="PTHR13924:SF4">
    <property type="entry name" value="TRANSFORMING ACIDIC COILED-COIL-CONTAINING PROTEIN 3"/>
    <property type="match status" value="1"/>
</dbReference>
<evidence type="ECO:0000256" key="4">
    <source>
        <dbReference type="ARBA" id="ARBA00022553"/>
    </source>
</evidence>
<gene>
    <name evidence="9" type="ORF">LYPA_23C006994</name>
</gene>
<keyword evidence="3" id="KW-0963">Cytoplasm</keyword>
<dbReference type="GO" id="GO:0005737">
    <property type="term" value="C:cytoplasm"/>
    <property type="evidence" value="ECO:0007669"/>
    <property type="project" value="TreeGrafter"/>
</dbReference>
<dbReference type="Pfam" id="PF05010">
    <property type="entry name" value="TACC_C"/>
    <property type="match status" value="1"/>
</dbReference>
<keyword evidence="4" id="KW-0597">Phosphoprotein</keyword>
<evidence type="ECO:0000256" key="5">
    <source>
        <dbReference type="ARBA" id="ARBA00023054"/>
    </source>
</evidence>
<dbReference type="GO" id="GO:0005856">
    <property type="term" value="C:cytoskeleton"/>
    <property type="evidence" value="ECO:0007669"/>
    <property type="project" value="UniProtKB-SubCell"/>
</dbReference>
<evidence type="ECO:0000256" key="1">
    <source>
        <dbReference type="ARBA" id="ARBA00004245"/>
    </source>
</evidence>
<comment type="similarity">
    <text evidence="2">Belongs to the TACC family.</text>
</comment>
<feature type="coiled-coil region" evidence="7">
    <location>
        <begin position="37"/>
        <end position="71"/>
    </location>
</feature>
<dbReference type="GO" id="GO:0007052">
    <property type="term" value="P:mitotic spindle organization"/>
    <property type="evidence" value="ECO:0007669"/>
    <property type="project" value="InterPro"/>
</dbReference>
<accession>A0A485MJE8</accession>
<dbReference type="EMBL" id="CAAGRJ010002703">
    <property type="protein sequence ID" value="VFV20609.1"/>
    <property type="molecule type" value="Genomic_DNA"/>
</dbReference>
<keyword evidence="6" id="KW-0206">Cytoskeleton</keyword>
<reference evidence="9 10" key="1">
    <citation type="submission" date="2019-01" db="EMBL/GenBank/DDBJ databases">
        <authorList>
            <person name="Alioto T."/>
            <person name="Alioto T."/>
        </authorList>
    </citation>
    <scope>NUCLEOTIDE SEQUENCE [LARGE SCALE GENOMIC DNA]</scope>
</reference>
<dbReference type="InterPro" id="IPR039915">
    <property type="entry name" value="TACC"/>
</dbReference>
<evidence type="ECO:0000256" key="3">
    <source>
        <dbReference type="ARBA" id="ARBA00022490"/>
    </source>
</evidence>
<dbReference type="PANTHER" id="PTHR13924">
    <property type="entry name" value="TRANSFORMING ACIDIC COILED-COIL CONTAINING PROTEIN 1/2"/>
    <property type="match status" value="1"/>
</dbReference>
<dbReference type="AlphaFoldDB" id="A0A485MJE8"/>